<dbReference type="InterPro" id="IPR001054">
    <property type="entry name" value="A/G_cyclase"/>
</dbReference>
<dbReference type="CDD" id="cd07302">
    <property type="entry name" value="CHD"/>
    <property type="match status" value="1"/>
</dbReference>
<proteinExistence type="inferred from homology"/>
<keyword evidence="11" id="KW-1185">Reference proteome</keyword>
<feature type="compositionally biased region" description="Gly residues" evidence="8">
    <location>
        <begin position="599"/>
        <end position="616"/>
    </location>
</feature>
<feature type="compositionally biased region" description="Low complexity" evidence="8">
    <location>
        <begin position="1226"/>
        <end position="1235"/>
    </location>
</feature>
<evidence type="ECO:0000256" key="1">
    <source>
        <dbReference type="ARBA" id="ARBA00004370"/>
    </source>
</evidence>
<dbReference type="PANTHER" id="PTHR11920:SF335">
    <property type="entry name" value="GUANYLATE CYCLASE"/>
    <property type="match status" value="1"/>
</dbReference>
<dbReference type="PROSITE" id="PS50125">
    <property type="entry name" value="GUANYLATE_CYCLASE_2"/>
    <property type="match status" value="1"/>
</dbReference>
<dbReference type="GO" id="GO:0001653">
    <property type="term" value="F:peptide receptor activity"/>
    <property type="evidence" value="ECO:0007669"/>
    <property type="project" value="TreeGrafter"/>
</dbReference>
<feature type="compositionally biased region" description="Low complexity" evidence="8">
    <location>
        <begin position="1104"/>
        <end position="1116"/>
    </location>
</feature>
<feature type="region of interest" description="Disordered" evidence="8">
    <location>
        <begin position="2509"/>
        <end position="2528"/>
    </location>
</feature>
<feature type="region of interest" description="Disordered" evidence="8">
    <location>
        <begin position="761"/>
        <end position="782"/>
    </location>
</feature>
<feature type="compositionally biased region" description="Gly residues" evidence="8">
    <location>
        <begin position="1280"/>
        <end position="1289"/>
    </location>
</feature>
<comment type="subcellular location">
    <subcellularLocation>
        <location evidence="1">Membrane</location>
    </subcellularLocation>
</comment>
<feature type="region of interest" description="Disordered" evidence="8">
    <location>
        <begin position="2340"/>
        <end position="2365"/>
    </location>
</feature>
<evidence type="ECO:0000259" key="9">
    <source>
        <dbReference type="PROSITE" id="PS50125"/>
    </source>
</evidence>
<dbReference type="GO" id="GO:0035556">
    <property type="term" value="P:intracellular signal transduction"/>
    <property type="evidence" value="ECO:0007669"/>
    <property type="project" value="InterPro"/>
</dbReference>
<keyword evidence="2" id="KW-0812">Transmembrane</keyword>
<evidence type="ECO:0000256" key="8">
    <source>
        <dbReference type="SAM" id="MobiDB-lite"/>
    </source>
</evidence>
<comment type="similarity">
    <text evidence="7">Belongs to the adenylyl cyclase class-4/guanylyl cyclase family.</text>
</comment>
<dbReference type="InterPro" id="IPR018297">
    <property type="entry name" value="A/G_cyclase_CS"/>
</dbReference>
<feature type="compositionally biased region" description="Gly residues" evidence="8">
    <location>
        <begin position="653"/>
        <end position="664"/>
    </location>
</feature>
<dbReference type="GO" id="GO:0004016">
    <property type="term" value="F:adenylate cyclase activity"/>
    <property type="evidence" value="ECO:0007669"/>
    <property type="project" value="TreeGrafter"/>
</dbReference>
<feature type="compositionally biased region" description="Polar residues" evidence="8">
    <location>
        <begin position="1762"/>
        <end position="1776"/>
    </location>
</feature>
<name>A0A835VRC8_CHLIN</name>
<accession>A0A835VRC8</accession>
<feature type="region of interest" description="Disordered" evidence="8">
    <location>
        <begin position="382"/>
        <end position="419"/>
    </location>
</feature>
<dbReference type="Gene3D" id="3.30.70.1230">
    <property type="entry name" value="Nucleotide cyclase"/>
    <property type="match status" value="1"/>
</dbReference>
<keyword evidence="3" id="KW-0547">Nucleotide-binding</keyword>
<feature type="region of interest" description="Disordered" evidence="8">
    <location>
        <begin position="1660"/>
        <end position="1731"/>
    </location>
</feature>
<dbReference type="PANTHER" id="PTHR11920">
    <property type="entry name" value="GUANYLYL CYCLASE"/>
    <property type="match status" value="1"/>
</dbReference>
<feature type="compositionally biased region" description="Gly residues" evidence="8">
    <location>
        <begin position="1874"/>
        <end position="1893"/>
    </location>
</feature>
<feature type="compositionally biased region" description="Polar residues" evidence="8">
    <location>
        <begin position="1216"/>
        <end position="1225"/>
    </location>
</feature>
<keyword evidence="5" id="KW-0472">Membrane</keyword>
<feature type="compositionally biased region" description="Low complexity" evidence="8">
    <location>
        <begin position="1290"/>
        <end position="1313"/>
    </location>
</feature>
<protein>
    <recommendedName>
        <fullName evidence="9">Guanylate cyclase domain-containing protein</fullName>
    </recommendedName>
</protein>
<evidence type="ECO:0000256" key="6">
    <source>
        <dbReference type="ARBA" id="ARBA00023239"/>
    </source>
</evidence>
<evidence type="ECO:0000313" key="10">
    <source>
        <dbReference type="EMBL" id="KAG2422998.1"/>
    </source>
</evidence>
<feature type="compositionally biased region" description="Basic and acidic residues" evidence="8">
    <location>
        <begin position="29"/>
        <end position="38"/>
    </location>
</feature>
<dbReference type="GO" id="GO:0005886">
    <property type="term" value="C:plasma membrane"/>
    <property type="evidence" value="ECO:0007669"/>
    <property type="project" value="TreeGrafter"/>
</dbReference>
<feature type="region of interest" description="Disordered" evidence="8">
    <location>
        <begin position="1751"/>
        <end position="1796"/>
    </location>
</feature>
<dbReference type="EMBL" id="JAEHOC010000088">
    <property type="protein sequence ID" value="KAG2422998.1"/>
    <property type="molecule type" value="Genomic_DNA"/>
</dbReference>
<feature type="compositionally biased region" description="Low complexity" evidence="8">
    <location>
        <begin position="1196"/>
        <end position="1208"/>
    </location>
</feature>
<feature type="region of interest" description="Disordered" evidence="8">
    <location>
        <begin position="1874"/>
        <end position="1902"/>
    </location>
</feature>
<gene>
    <name evidence="10" type="ORF">HXX76_015596</name>
</gene>
<dbReference type="GO" id="GO:0000166">
    <property type="term" value="F:nucleotide binding"/>
    <property type="evidence" value="ECO:0007669"/>
    <property type="project" value="UniProtKB-KW"/>
</dbReference>
<feature type="region of interest" description="Disordered" evidence="8">
    <location>
        <begin position="20"/>
        <end position="49"/>
    </location>
</feature>
<dbReference type="Pfam" id="PF00211">
    <property type="entry name" value="Guanylate_cyc"/>
    <property type="match status" value="1"/>
</dbReference>
<dbReference type="InterPro" id="IPR050401">
    <property type="entry name" value="Cyclic_nucleotide_synthase"/>
</dbReference>
<evidence type="ECO:0000256" key="4">
    <source>
        <dbReference type="ARBA" id="ARBA00022989"/>
    </source>
</evidence>
<comment type="caution">
    <text evidence="10">The sequence shown here is derived from an EMBL/GenBank/DDBJ whole genome shotgun (WGS) entry which is preliminary data.</text>
</comment>
<dbReference type="SMART" id="SM00044">
    <property type="entry name" value="CYCc"/>
    <property type="match status" value="1"/>
</dbReference>
<dbReference type="PROSITE" id="PS00452">
    <property type="entry name" value="GUANYLATE_CYCLASE_1"/>
    <property type="match status" value="1"/>
</dbReference>
<feature type="compositionally biased region" description="Gly residues" evidence="8">
    <location>
        <begin position="1675"/>
        <end position="1692"/>
    </location>
</feature>
<feature type="domain" description="Guanylate cyclase" evidence="9">
    <location>
        <begin position="2017"/>
        <end position="2158"/>
    </location>
</feature>
<keyword evidence="6 7" id="KW-0456">Lyase</keyword>
<feature type="compositionally biased region" description="Low complexity" evidence="8">
    <location>
        <begin position="1139"/>
        <end position="1149"/>
    </location>
</feature>
<feature type="region of interest" description="Disordered" evidence="8">
    <location>
        <begin position="942"/>
        <end position="967"/>
    </location>
</feature>
<feature type="region of interest" description="Disordered" evidence="8">
    <location>
        <begin position="1139"/>
        <end position="1235"/>
    </location>
</feature>
<feature type="compositionally biased region" description="Low complexity" evidence="8">
    <location>
        <begin position="1175"/>
        <end position="1189"/>
    </location>
</feature>
<evidence type="ECO:0000256" key="3">
    <source>
        <dbReference type="ARBA" id="ARBA00022741"/>
    </source>
</evidence>
<evidence type="ECO:0000256" key="2">
    <source>
        <dbReference type="ARBA" id="ARBA00022692"/>
    </source>
</evidence>
<dbReference type="GO" id="GO:0007168">
    <property type="term" value="P:receptor guanylyl cyclase signaling pathway"/>
    <property type="evidence" value="ECO:0007669"/>
    <property type="project" value="TreeGrafter"/>
</dbReference>
<feature type="region of interest" description="Disordered" evidence="8">
    <location>
        <begin position="2410"/>
        <end position="2433"/>
    </location>
</feature>
<feature type="region of interest" description="Disordered" evidence="8">
    <location>
        <begin position="1090"/>
        <end position="1116"/>
    </location>
</feature>
<feature type="compositionally biased region" description="Low complexity" evidence="8">
    <location>
        <begin position="761"/>
        <end position="780"/>
    </location>
</feature>
<dbReference type="InterPro" id="IPR029787">
    <property type="entry name" value="Nucleotide_cyclase"/>
</dbReference>
<feature type="region of interest" description="Disordered" evidence="8">
    <location>
        <begin position="1561"/>
        <end position="1599"/>
    </location>
</feature>
<dbReference type="Proteomes" id="UP000650467">
    <property type="component" value="Unassembled WGS sequence"/>
</dbReference>
<dbReference type="SUPFAM" id="SSF55073">
    <property type="entry name" value="Nucleotide cyclase"/>
    <property type="match status" value="1"/>
</dbReference>
<feature type="region of interest" description="Disordered" evidence="8">
    <location>
        <begin position="599"/>
        <end position="666"/>
    </location>
</feature>
<feature type="compositionally biased region" description="Gly residues" evidence="8">
    <location>
        <begin position="942"/>
        <end position="955"/>
    </location>
</feature>
<feature type="region of interest" description="Disordered" evidence="8">
    <location>
        <begin position="887"/>
        <end position="927"/>
    </location>
</feature>
<keyword evidence="4" id="KW-1133">Transmembrane helix</keyword>
<dbReference type="GO" id="GO:0004383">
    <property type="term" value="F:guanylate cyclase activity"/>
    <property type="evidence" value="ECO:0007669"/>
    <property type="project" value="TreeGrafter"/>
</dbReference>
<evidence type="ECO:0000313" key="11">
    <source>
        <dbReference type="Proteomes" id="UP000650467"/>
    </source>
</evidence>
<organism evidence="10 11">
    <name type="scientific">Chlamydomonas incerta</name>
    <dbReference type="NCBI Taxonomy" id="51695"/>
    <lineage>
        <taxon>Eukaryota</taxon>
        <taxon>Viridiplantae</taxon>
        <taxon>Chlorophyta</taxon>
        <taxon>core chlorophytes</taxon>
        <taxon>Chlorophyceae</taxon>
        <taxon>CS clade</taxon>
        <taxon>Chlamydomonadales</taxon>
        <taxon>Chlamydomonadaceae</taxon>
        <taxon>Chlamydomonas</taxon>
    </lineage>
</organism>
<feature type="compositionally biased region" description="Gly residues" evidence="8">
    <location>
        <begin position="1700"/>
        <end position="1709"/>
    </location>
</feature>
<feature type="compositionally biased region" description="Low complexity" evidence="8">
    <location>
        <begin position="643"/>
        <end position="652"/>
    </location>
</feature>
<feature type="region of interest" description="Disordered" evidence="8">
    <location>
        <begin position="710"/>
        <end position="740"/>
    </location>
</feature>
<evidence type="ECO:0000256" key="5">
    <source>
        <dbReference type="ARBA" id="ARBA00023136"/>
    </source>
</evidence>
<evidence type="ECO:0000256" key="7">
    <source>
        <dbReference type="RuleBase" id="RU000405"/>
    </source>
</evidence>
<dbReference type="OrthoDB" id="60033at2759"/>
<sequence>MEPRSCALVWTSRMKSGEVPNIRGNSFKNDSRDGDKAGAADGADGQQSQRHAFRAYDKVALVELLRGCGKPAAAVLLQAVCEEDLEAVPPGLLFDVDPAAGEALAAAPQLAAALASTLHTNTGAHTANGAQTTARFGLQQQHQQQQHGRAGSGLGGAGALLDSGLATATTTGGSTASLEALPAYLRLRLYMMQACAARPMLAHANTAARQLFEVRSDRQLQLVLEAHVQQDAMLAMLLQRAPALRRGQQLSVVGGEGSRRSVAAGNSGRGGGGLAAQPALTLHTVSHFVNTSNQKVFPFVPVTMRACGYQKTSGEVVPCVILEFSPDSNQGAFLQHLQRDYTMMGRMSAVITLFSLKGDVLHQNAGSIAYFGYRRDDAKRRRERNAAAATAADGAGGPSGYPFSSRGTQRGTRGRGGGATLSLGQALTEVLGESVAGLEGLAVSGGGAGGGGAPTVPASALSVAMQSAAGGGGGGGPPADDETPVLQQLFRYAPGDMLEAMLEAMVQGGVWKAIIPVPRSLVPAARAGGAAAADGGGAGAGAGATGDGMSGGARHGGGGLGADCLFTQDCNLLNTQAVMAFGAGTGGYSTAGGGGAGSFSMRGGGQRGGGGAGAGAGPPPTSSFYRGSRGEAFEGSFGISLARSPSGSRSKLGPGGGGGGGGGSAQLSATHLQLAHAGLASAGGPNAMDGSFGPAVPACLSRLGTQLQAVPEQSREVERASASQFGLRSGTHGGGGSAAPSAGVPLAAAAAAVATAGSGASSRSGAAAVAGGPRSGTAVRAKARKVAPVRLNVLEAGDVEEDEDAEELVVMEAEGEGEQESEDDEVAQVAAALLSSGRAGSGVRAALPISSSGGAPAVGPARVRNFLAPAGGTSGGMKRNFNSQQDLASVLGGGSPVGTGTHAHGHANSLSHANARPNSAAPHKQSSYSGLMQLAASAFRGRGGGAGAAGTGSGGAAAASDNTQSSSMPRRAATYAVLPSGRSMADMAAGARVSATAVAAFGGNPGGAAAADVSIGSLGSAGGGAVAAARMSRIRRRSALPLHSAGAVGDASALAQTTWGLFGALPDGAMALAAAGGASRTNSRSVAHPYTAHVNPYSSPPHAPGHAAPGSAGSAASMDASAAGATTGTASAGAAAGAATAPAVPGSSPLGSAVGLGRTPSMLSRGAQRTLAAPGSALQQQTSGASSAGAIGGAVPGAAPSPGTGASSVCAGTEPVGSQTSCQGLSMSHSQSRSYSQHLTTTGNYMQHNWQFAMQSNASAAFSASQQRSASSYQMMQLGQAGGAGGAASGSGAAAAAAPPAAAGGSSAQLQASMREMTAAPPGPSAMAMLQGMLGPQAPPARGLASTGSVPSAAPSAGQHAGVQSNPQLGEVSGWMISHAPPGSEDRLGRMVSGGGTGGGGSGGGGAYGSDGGGAAAAAAASGYSLGGGSDGKRGVMTTGQLPSVIGIEADSAGGFASGIAAGGSSAAAAAASASAAAGGSGVGTGGGAHSSLSFGLAQLQRQGSAVGAGGGPTAAAAHAAIISAATGSCGLVTGFDSSAPTSSAAAASLGHVAGGASAAAAAAAPPPPPQLPAAMAPSPTARVRRPPSRQTDRSGPNLALLFGGMAMSAAQAGGGGGGGGGGAGGLGVAKSATSFSFGSRGAAQRPLVRMMSFLNASPIQQPQQPHALRHMTSGGLGGASGAGGPRGGSGTGSPAAAGSPGGGGGTRGNSGDHLHGLTPQQQQQQLVVRQGSRVMPTGVDSAIGYGRQLSNPALRLPTSPNPSSLHPSRQNSQRPLSPCGPLPDGASPFGSAQAPSTDIRISDVNLNMNMNLVASAGVGHSSVGTSGGGSDSQSVFRTTGNNIGSHGAGSALASNAMEVVPARMAAAGSGYGTGGDGGDGGYGTDGAGGGGTESAMDPEDEQQYHEITATSFLDPVSKAQVVMIVQTDVTGRVKLERRLAEVMEAEHKLLENIFPRHVLEHIASASAAAQQQQQQLAALAAGRGAAGSLPASAFNLSMLSAMPDPTATATDHEQVTILFSDIVGFTSMCKEVPAKTVMKFLNQLYSRFDTLLDIYGVYKVETIGDCYMVAGGLISKDADGFAAVRKGSNDKLQAWRVLSFAKAMLRDAQKVLLPTTGEPVKMRVGIHTGPVVSGIVGMRMPRFCLFGDTINTASRMESTCPYGRIQVSAATWCLVPDEDWEPTGGVEVKGKGMMDTFLLHALPAPAVPAALATANMSLPGPIEGLGGHGAGGGGPGGGRNDEATALKRMATNAAARAAGMAAAAAAAAAATGSVGASTLASGSHSLPGPLAAPGVRSGSRSGGLGLGTVEAPAVLQRHGSSVGQHSGAGHAVISARSNAVPTTGGCEGRASRAGSTAGGGDSGRVNSSASWAVAAIAAAAASGGVTSGGIQTGSGHLSLRRLGAPALGSTGAASGAPTGSVDGTSPASGGAAGAAPGRFVSAVLGIVGDAGTGRNSSAGTGGATVAGATAAAATPGEDSGVRQALQSGAGAGAGAAPAANALASVNGANAGEAAPGQGSSKGRRGSSGVSTAFLFKTAF</sequence>
<reference evidence="10" key="1">
    <citation type="journal article" date="2020" name="bioRxiv">
        <title>Comparative genomics of Chlamydomonas.</title>
        <authorList>
            <person name="Craig R.J."/>
            <person name="Hasan A.R."/>
            <person name="Ness R.W."/>
            <person name="Keightley P.D."/>
        </authorList>
    </citation>
    <scope>NUCLEOTIDE SEQUENCE</scope>
    <source>
        <strain evidence="10">SAG 7.73</strain>
    </source>
</reference>
<feature type="region of interest" description="Disordered" evidence="8">
    <location>
        <begin position="1280"/>
        <end position="1366"/>
    </location>
</feature>